<dbReference type="AlphaFoldDB" id="A0A2S7XR75"/>
<comment type="caution">
    <text evidence="2">The sequence shown here is derived from an EMBL/GenBank/DDBJ whole genome shotgun (WGS) entry which is preliminary data.</text>
</comment>
<dbReference type="OrthoDB" id="9800341at2"/>
<sequence>MPPIILISGGYNDWRLPNFKELQALVDYSRYDPAIDTTQFPNTPSSWFWSGSPIASLAHYAWGVYFGYGYAGNFYRDGSSTFASSAADSLLILLIL</sequence>
<accession>A0A2S7XR75</accession>
<keyword evidence="3" id="KW-1185">Reference proteome</keyword>
<proteinExistence type="predicted"/>
<gene>
    <name evidence="2" type="ORF">CXB77_10525</name>
</gene>
<dbReference type="EMBL" id="PPGH01000035">
    <property type="protein sequence ID" value="PQJ96215.1"/>
    <property type="molecule type" value="Genomic_DNA"/>
</dbReference>
<dbReference type="PANTHER" id="PTHR35812">
    <property type="entry name" value="LIPOPROTEIN"/>
    <property type="match status" value="1"/>
</dbReference>
<dbReference type="PANTHER" id="PTHR35812:SF1">
    <property type="entry name" value="LIPOPROTEIN"/>
    <property type="match status" value="1"/>
</dbReference>
<evidence type="ECO:0000313" key="2">
    <source>
        <dbReference type="EMBL" id="PQJ96215.1"/>
    </source>
</evidence>
<dbReference type="Proteomes" id="UP000239936">
    <property type="component" value="Unassembled WGS sequence"/>
</dbReference>
<dbReference type="InterPro" id="IPR011460">
    <property type="entry name" value="Lcl_C"/>
</dbReference>
<dbReference type="Pfam" id="PF07603">
    <property type="entry name" value="Lcl_C"/>
    <property type="match status" value="1"/>
</dbReference>
<protein>
    <recommendedName>
        <fullName evidence="1">Lcl C-terminal domain-containing protein</fullName>
    </recommendedName>
</protein>
<evidence type="ECO:0000259" key="1">
    <source>
        <dbReference type="Pfam" id="PF07603"/>
    </source>
</evidence>
<feature type="domain" description="Lcl C-terminal" evidence="1">
    <location>
        <begin position="9"/>
        <end position="76"/>
    </location>
</feature>
<reference evidence="2 3" key="1">
    <citation type="submission" date="2018-01" db="EMBL/GenBank/DDBJ databases">
        <title>The complete genome sequence of Chromatium okenii LaCa, a purple sulfur bacterium with a turbulent life.</title>
        <authorList>
            <person name="Luedin S.M."/>
            <person name="Liechti N."/>
            <person name="Storelli N."/>
            <person name="Danza F."/>
            <person name="Wittwer M."/>
            <person name="Pothier J.F."/>
            <person name="Tonolla M.A."/>
        </authorList>
    </citation>
    <scope>NUCLEOTIDE SEQUENCE [LARGE SCALE GENOMIC DNA]</scope>
    <source>
        <strain evidence="2 3">LaCa</strain>
    </source>
</reference>
<name>A0A2S7XR75_9GAMM</name>
<evidence type="ECO:0000313" key="3">
    <source>
        <dbReference type="Proteomes" id="UP000239936"/>
    </source>
</evidence>
<organism evidence="2 3">
    <name type="scientific">Chromatium okenii</name>
    <dbReference type="NCBI Taxonomy" id="61644"/>
    <lineage>
        <taxon>Bacteria</taxon>
        <taxon>Pseudomonadati</taxon>
        <taxon>Pseudomonadota</taxon>
        <taxon>Gammaproteobacteria</taxon>
        <taxon>Chromatiales</taxon>
        <taxon>Chromatiaceae</taxon>
        <taxon>Chromatium</taxon>
    </lineage>
</organism>